<evidence type="ECO:0000259" key="7">
    <source>
        <dbReference type="PROSITE" id="PS51821"/>
    </source>
</evidence>
<evidence type="ECO:0000256" key="2">
    <source>
        <dbReference type="ARBA" id="ARBA00022969"/>
    </source>
</evidence>
<keyword evidence="9" id="KW-1185">Reference proteome</keyword>
<evidence type="ECO:0000256" key="4">
    <source>
        <dbReference type="ARBA" id="ARBA00023163"/>
    </source>
</evidence>
<feature type="compositionally biased region" description="Polar residues" evidence="6">
    <location>
        <begin position="515"/>
        <end position="546"/>
    </location>
</feature>
<dbReference type="PROSITE" id="PS51821">
    <property type="entry name" value="VELVET"/>
    <property type="match status" value="1"/>
</dbReference>
<dbReference type="EMBL" id="JYKN01000503">
    <property type="protein sequence ID" value="KKK24144.1"/>
    <property type="molecule type" value="Genomic_DNA"/>
</dbReference>
<dbReference type="AlphaFoldDB" id="A0A0F8UXE3"/>
<feature type="region of interest" description="Disordered" evidence="6">
    <location>
        <begin position="1104"/>
        <end position="1135"/>
    </location>
</feature>
<dbReference type="VEuPathDB" id="FungiDB:P175DRAFT_0527772"/>
<evidence type="ECO:0000256" key="6">
    <source>
        <dbReference type="SAM" id="MobiDB-lite"/>
    </source>
</evidence>
<feature type="region of interest" description="Disordered" evidence="6">
    <location>
        <begin position="557"/>
        <end position="576"/>
    </location>
</feature>
<feature type="region of interest" description="Disordered" evidence="6">
    <location>
        <begin position="179"/>
        <end position="209"/>
    </location>
</feature>
<evidence type="ECO:0000313" key="8">
    <source>
        <dbReference type="EMBL" id="KKK24144.1"/>
    </source>
</evidence>
<comment type="caution">
    <text evidence="8">The sequence shown here is derived from an EMBL/GenBank/DDBJ whole genome shotgun (WGS) entry which is preliminary data.</text>
</comment>
<evidence type="ECO:0000256" key="3">
    <source>
        <dbReference type="ARBA" id="ARBA00023015"/>
    </source>
</evidence>
<dbReference type="GO" id="GO:0005634">
    <property type="term" value="C:nucleus"/>
    <property type="evidence" value="ECO:0007669"/>
    <property type="project" value="UniProtKB-SubCell"/>
</dbReference>
<organism evidence="8 9">
    <name type="scientific">Aspergillus ochraceoroseus</name>
    <dbReference type="NCBI Taxonomy" id="138278"/>
    <lineage>
        <taxon>Eukaryota</taxon>
        <taxon>Fungi</taxon>
        <taxon>Dikarya</taxon>
        <taxon>Ascomycota</taxon>
        <taxon>Pezizomycotina</taxon>
        <taxon>Eurotiomycetes</taxon>
        <taxon>Eurotiomycetidae</taxon>
        <taxon>Eurotiales</taxon>
        <taxon>Aspergillaceae</taxon>
        <taxon>Aspergillus</taxon>
        <taxon>Aspergillus subgen. Nidulantes</taxon>
    </lineage>
</organism>
<feature type="compositionally biased region" description="Basic and acidic residues" evidence="6">
    <location>
        <begin position="1104"/>
        <end position="1121"/>
    </location>
</feature>
<sequence>MLNSSPDFDLIIRQQPSRARVAGGKEKERKPVDPPPIVQIRVREEGTYLAQHYLQSPYYFMCCSLYDAQEDAPAPVSPSTALTGTLVSSLHRLKDVDNTDGGFFVWGDLSIKVEGEYRLKFTLFEMRKDAVAYLKTIISDRFTVSPPKSFPGMAESTFLSRSFADQGVKLRIRKEPRTLIKRPAPRPEDFTQALPPRSPERSSMQMAGNNFPGYQTAGREYTYYGGPVKRQRTSVDFGTRGMYESDGRMRQMDAYPQTAAMYNQAGGYPASMMPGYPTGHTGVPDYAMSYGIPSSAQVSQMQDPGSQSRSSQQATMQSLGMVNAPGTPTPDSTGAMMPGYPRSQYSSSSTILPPLQRGRTFTQGSNGASARGYFDQPSQAATPILPSQAIGTNEADRYEYDNLEIRCTWSGKYEEMMNLRISLESSLTQVKCVPNSQLQLLYSRNTEIDVTGTFSERLSSNEDDPDHPRTGDFPQSPLFAFSPLVSENNNDTVSPPYTEGSSNDVCAEHMDPTRESSFCGTNTEYESAQDTNEPPSQLASRNSVSPSCSAFSCAAEDIARPQKRSATDADLDDFESDSEVIKSKDVHENIASNKRNDETLVKSPWRSSKLPVLSASKSKHTHKPSPVPRPMHNLEITTENSEQSNIEMAPTTLTYSTPCISKVCSPQLLSVELEEALKTESEQAGTETDMWRYETLTTTSVLETPMSPHSMPDIAESKPVEKPEMIIIDDYLVLHCAKNLPPGVFKITITASIFIPYGNQTGWSDIQIQGLPRTGGGNSGILLFLMPDDHGLEIRTTNLKRSKIVENCLIAEFASPGDLIIPVRRCDKKFYGVVKDYTVDQEIRAHNVLSPARNEITLTRYDALCSLRLHNRCIWAESCCVFLFLDGGPEGSFRSELGLERDGLKMIHLTGGDDAAIGVSRVQVTCSPKDLEIFCRAGMLASANTFELGTDYDMAVEENEASSLEQILEEKEAENTPGNPGWEPHVQKRQDHRALPLEMESGRVNFARFIEPLLVLVVCFAVLACTLKVSLHSDDGCLVYSNSSMTAPLPLSTQVSKEVISGRAESDWYAFTGLFHLFHQNSDNHDPGSVPFFGKLMYRHSDGEAADEKEGSFGENDKQTIETEEETDQPSSTHVPFRDRIDYWLGWRGPTEL</sequence>
<protein>
    <recommendedName>
        <fullName evidence="7">Velvet domain-containing protein</fullName>
    </recommendedName>
</protein>
<comment type="subcellular location">
    <subcellularLocation>
        <location evidence="1">Nucleus</location>
    </subcellularLocation>
</comment>
<dbReference type="Proteomes" id="UP000034947">
    <property type="component" value="Unassembled WGS sequence"/>
</dbReference>
<feature type="region of interest" description="Disordered" evidence="6">
    <location>
        <begin position="295"/>
        <end position="316"/>
    </location>
</feature>
<dbReference type="InterPro" id="IPR037525">
    <property type="entry name" value="Velvet_dom"/>
</dbReference>
<feature type="region of interest" description="Disordered" evidence="6">
    <location>
        <begin position="611"/>
        <end position="632"/>
    </location>
</feature>
<keyword evidence="2" id="KW-0749">Sporulation</keyword>
<dbReference type="InterPro" id="IPR038491">
    <property type="entry name" value="Velvet_dom_sf"/>
</dbReference>
<dbReference type="PANTHER" id="PTHR33572:SF18">
    <property type="entry name" value="SPORE DEVELOPMENT REGULATOR VOSA"/>
    <property type="match status" value="1"/>
</dbReference>
<feature type="compositionally biased region" description="Polar residues" evidence="6">
    <location>
        <begin position="485"/>
        <end position="504"/>
    </location>
</feature>
<keyword evidence="4" id="KW-0804">Transcription</keyword>
<dbReference type="Gene3D" id="2.60.40.3960">
    <property type="entry name" value="Velvet domain"/>
    <property type="match status" value="1"/>
</dbReference>
<evidence type="ECO:0000256" key="1">
    <source>
        <dbReference type="ARBA" id="ARBA00004123"/>
    </source>
</evidence>
<keyword evidence="5" id="KW-0539">Nucleus</keyword>
<evidence type="ECO:0000313" key="9">
    <source>
        <dbReference type="Proteomes" id="UP000034947"/>
    </source>
</evidence>
<dbReference type="Pfam" id="PF11754">
    <property type="entry name" value="Velvet"/>
    <property type="match status" value="2"/>
</dbReference>
<dbReference type="OrthoDB" id="5599552at2759"/>
<reference evidence="8 9" key="1">
    <citation type="submission" date="2015-02" db="EMBL/GenBank/DDBJ databases">
        <title>Draft Genome Sequences of Two Closely-Related Aflatoxigenic Aspergillus Species Obtained from the Cote d'Ivoire.</title>
        <authorList>
            <person name="Moore G.G."/>
            <person name="Beltz S.B."/>
            <person name="Mack B.M."/>
        </authorList>
    </citation>
    <scope>NUCLEOTIDE SEQUENCE [LARGE SCALE GENOMIC DNA]</scope>
    <source>
        <strain evidence="8 9">SRRC1432</strain>
    </source>
</reference>
<feature type="domain" description="Velvet" evidence="7">
    <location>
        <begin position="3"/>
        <end position="173"/>
    </location>
</feature>
<evidence type="ECO:0000256" key="5">
    <source>
        <dbReference type="ARBA" id="ARBA00023242"/>
    </source>
</evidence>
<dbReference type="InterPro" id="IPR021740">
    <property type="entry name" value="Velvet"/>
</dbReference>
<proteinExistence type="predicted"/>
<name>A0A0F8UXE3_9EURO</name>
<dbReference type="GO" id="GO:0030435">
    <property type="term" value="P:sporulation resulting in formation of a cellular spore"/>
    <property type="evidence" value="ECO:0007669"/>
    <property type="project" value="UniProtKB-KW"/>
</dbReference>
<keyword evidence="3" id="KW-0805">Transcription regulation</keyword>
<accession>A0A0F8UXE3</accession>
<feature type="region of interest" description="Disordered" evidence="6">
    <location>
        <begin position="456"/>
        <end position="546"/>
    </location>
</feature>
<dbReference type="PANTHER" id="PTHR33572">
    <property type="entry name" value="SPORE DEVELOPMENT REGULATOR VOSA"/>
    <property type="match status" value="1"/>
</dbReference>
<gene>
    <name evidence="8" type="ORF">AOCH_003484</name>
</gene>